<sequence>SCNSAICLQDAAYLSNLLSWEVDPCEDFYKYVCGRWTNAVPALGADKTASSDDDYVGNLESTIHGLLQNRSEKSGLIRPLQSLFDQCVNVSRIEVAGWGPLLE</sequence>
<dbReference type="InterPro" id="IPR008753">
    <property type="entry name" value="Peptidase_M13_N"/>
</dbReference>
<accession>B7P9P0</accession>
<dbReference type="OrthoDB" id="6492357at2759"/>
<keyword evidence="3" id="KW-0378">Hydrolase</keyword>
<dbReference type="InterPro" id="IPR042089">
    <property type="entry name" value="Peptidase_M13_dom_2"/>
</dbReference>
<dbReference type="EC" id="3.4.24.11" evidence="3"/>
<dbReference type="InterPro" id="IPR000718">
    <property type="entry name" value="Peptidase_M13"/>
</dbReference>
<reference evidence="4" key="2">
    <citation type="submission" date="2020-05" db="UniProtKB">
        <authorList>
            <consortium name="EnsemblMetazoa"/>
        </authorList>
    </citation>
    <scope>IDENTIFICATION</scope>
    <source>
        <strain evidence="4">wikel</strain>
    </source>
</reference>
<dbReference type="VEuPathDB" id="VectorBase:ISCI003106"/>
<dbReference type="HOGENOM" id="CLU_2284503_0_0_1"/>
<dbReference type="AlphaFoldDB" id="B7P9P0"/>
<dbReference type="Gene3D" id="1.10.1380.10">
    <property type="entry name" value="Neutral endopeptidase , domain2"/>
    <property type="match status" value="1"/>
</dbReference>
<dbReference type="PaxDb" id="6945-B7P9P0"/>
<dbReference type="InterPro" id="IPR024079">
    <property type="entry name" value="MetalloPept_cat_dom_sf"/>
</dbReference>
<feature type="domain" description="Peptidase M13 N-terminal" evidence="2">
    <location>
        <begin position="24"/>
        <end position="102"/>
    </location>
</feature>
<dbReference type="PANTHER" id="PTHR11733">
    <property type="entry name" value="ZINC METALLOPROTEASE FAMILY M13 NEPRILYSIN-RELATED"/>
    <property type="match status" value="1"/>
</dbReference>
<evidence type="ECO:0000256" key="1">
    <source>
        <dbReference type="ARBA" id="ARBA00007357"/>
    </source>
</evidence>
<name>B7P9P0_IXOSC</name>
<dbReference type="SUPFAM" id="SSF55486">
    <property type="entry name" value="Metalloproteases ('zincins'), catalytic domain"/>
    <property type="match status" value="1"/>
</dbReference>
<dbReference type="Pfam" id="PF05649">
    <property type="entry name" value="Peptidase_M13_N"/>
    <property type="match status" value="1"/>
</dbReference>
<evidence type="ECO:0000259" key="2">
    <source>
        <dbReference type="Pfam" id="PF05649"/>
    </source>
</evidence>
<dbReference type="PANTHER" id="PTHR11733:SF241">
    <property type="entry name" value="GH26575P-RELATED"/>
    <property type="match status" value="1"/>
</dbReference>
<feature type="non-terminal residue" evidence="3">
    <location>
        <position position="103"/>
    </location>
</feature>
<dbReference type="Proteomes" id="UP000001555">
    <property type="component" value="Unassembled WGS sequence"/>
</dbReference>
<evidence type="ECO:0000313" key="4">
    <source>
        <dbReference type="EnsemblMetazoa" id="ISCW003106-PA"/>
    </source>
</evidence>
<dbReference type="EnsemblMetazoa" id="ISCW003106-RA">
    <property type="protein sequence ID" value="ISCW003106-PA"/>
    <property type="gene ID" value="ISCW003106"/>
</dbReference>
<feature type="non-terminal residue" evidence="3">
    <location>
        <position position="1"/>
    </location>
</feature>
<evidence type="ECO:0000313" key="5">
    <source>
        <dbReference type="Proteomes" id="UP000001555"/>
    </source>
</evidence>
<dbReference type="GO" id="GO:0004222">
    <property type="term" value="F:metalloendopeptidase activity"/>
    <property type="evidence" value="ECO:0007669"/>
    <property type="project" value="UniProtKB-EC"/>
</dbReference>
<keyword evidence="5" id="KW-1185">Reference proteome</keyword>
<proteinExistence type="inferred from homology"/>
<dbReference type="EMBL" id="DS665971">
    <property type="protein sequence ID" value="EEC03312.1"/>
    <property type="molecule type" value="Genomic_DNA"/>
</dbReference>
<protein>
    <submittedName>
        <fullName evidence="3 4">Neprilysin, putative</fullName>
        <ecNumber evidence="3">3.4.24.11</ecNumber>
    </submittedName>
</protein>
<dbReference type="EMBL" id="ABJB010840480">
    <property type="status" value="NOT_ANNOTATED_CDS"/>
    <property type="molecule type" value="Genomic_DNA"/>
</dbReference>
<dbReference type="PROSITE" id="PS51885">
    <property type="entry name" value="NEPRILYSIN"/>
    <property type="match status" value="1"/>
</dbReference>
<dbReference type="VEuPathDB" id="VectorBase:ISCP_008812"/>
<comment type="similarity">
    <text evidence="1">Belongs to the peptidase M13 family.</text>
</comment>
<dbReference type="Gene3D" id="3.40.390.10">
    <property type="entry name" value="Collagenase (Catalytic Domain)"/>
    <property type="match status" value="1"/>
</dbReference>
<reference evidence="3 5" key="1">
    <citation type="submission" date="2008-03" db="EMBL/GenBank/DDBJ databases">
        <title>Annotation of Ixodes scapularis.</title>
        <authorList>
            <consortium name="Ixodes scapularis Genome Project Consortium"/>
            <person name="Caler E."/>
            <person name="Hannick L.I."/>
            <person name="Bidwell S."/>
            <person name="Joardar V."/>
            <person name="Thiagarajan M."/>
            <person name="Amedeo P."/>
            <person name="Galinsky K.J."/>
            <person name="Schobel S."/>
            <person name="Inman J."/>
            <person name="Hostetler J."/>
            <person name="Miller J."/>
            <person name="Hammond M."/>
            <person name="Megy K."/>
            <person name="Lawson D."/>
            <person name="Kodira C."/>
            <person name="Sutton G."/>
            <person name="Meyer J."/>
            <person name="Hill C.A."/>
            <person name="Birren B."/>
            <person name="Nene V."/>
            <person name="Collins F."/>
            <person name="Alarcon-Chaidez F."/>
            <person name="Wikel S."/>
            <person name="Strausberg R."/>
        </authorList>
    </citation>
    <scope>NUCLEOTIDE SEQUENCE [LARGE SCALE GENOMIC DNA]</scope>
    <source>
        <strain evidence="5">Wikel</strain>
        <strain evidence="3">Wikel colony</strain>
    </source>
</reference>
<dbReference type="GO" id="GO:0006508">
    <property type="term" value="P:proteolysis"/>
    <property type="evidence" value="ECO:0007669"/>
    <property type="project" value="InterPro"/>
</dbReference>
<organism>
    <name type="scientific">Ixodes scapularis</name>
    <name type="common">Black-legged tick</name>
    <name type="synonym">Deer tick</name>
    <dbReference type="NCBI Taxonomy" id="6945"/>
    <lineage>
        <taxon>Eukaryota</taxon>
        <taxon>Metazoa</taxon>
        <taxon>Ecdysozoa</taxon>
        <taxon>Arthropoda</taxon>
        <taxon>Chelicerata</taxon>
        <taxon>Arachnida</taxon>
        <taxon>Acari</taxon>
        <taxon>Parasitiformes</taxon>
        <taxon>Ixodida</taxon>
        <taxon>Ixodoidea</taxon>
        <taxon>Ixodidae</taxon>
        <taxon>Ixodinae</taxon>
        <taxon>Ixodes</taxon>
    </lineage>
</organism>
<dbReference type="VEuPathDB" id="VectorBase:ISCW003106"/>
<evidence type="ECO:0000313" key="3">
    <source>
        <dbReference type="EMBL" id="EEC03312.1"/>
    </source>
</evidence>
<gene>
    <name evidence="3" type="ORF">IscW_ISCW003106</name>
</gene>